<dbReference type="RefSeq" id="WP_246437776.1">
    <property type="nucleotide sequence ID" value="NZ_CP060138.2"/>
</dbReference>
<proteinExistence type="predicted"/>
<gene>
    <name evidence="1" type="ORF">H6P87_00969</name>
</gene>
<keyword evidence="2" id="KW-1185">Reference proteome</keyword>
<organism evidence="1 2">
    <name type="scientific">Rickettsia tillamookensis</name>
    <dbReference type="NCBI Taxonomy" id="2761623"/>
    <lineage>
        <taxon>Bacteria</taxon>
        <taxon>Pseudomonadati</taxon>
        <taxon>Pseudomonadota</taxon>
        <taxon>Alphaproteobacteria</taxon>
        <taxon>Rickettsiales</taxon>
        <taxon>Rickettsiaceae</taxon>
        <taxon>Rickettsieae</taxon>
        <taxon>Rickettsia</taxon>
        <taxon>spotted fever group</taxon>
    </lineage>
</organism>
<dbReference type="EMBL" id="CP060138">
    <property type="protein sequence ID" value="QQV75413.1"/>
    <property type="molecule type" value="Genomic_DNA"/>
</dbReference>
<evidence type="ECO:0000313" key="1">
    <source>
        <dbReference type="EMBL" id="QQV75413.1"/>
    </source>
</evidence>
<accession>A0A9E6MIM4</accession>
<protein>
    <submittedName>
        <fullName evidence="1">Uncharacterized protein</fullName>
    </submittedName>
</protein>
<name>A0A9E6MIM4_9RICK</name>
<sequence length="546" mass="63401">MSELDFEVEKTSFVVSVIDAIEEYIKAEFLFDYEKQKENFQYIYNNLKYLNQSMPIENAEVMKEFFRLKSEFRKYIKDKDKNVDKEFLKVIYIESSKFIKEKIVEVENKIERIKNGQAENEEEKEAYNWSKSNELKQKEIEDAYKKKQDEESIDNYKQLSVEVQASRPKASTEKHLLVKDGMLSAGEIESIISNYPLLEILASSYSRENNINEDRIIEARIIVRRLFEIARNYYEDDKQKGINELGAINYTKATYLLNENIQKLLKQKQLSFKDIDYVVGNELEKLCELIAGNSTILTLNNDQLHSGNDFFDLAILGRLEETLKKLSEDFTVNDERIKFYRTLTEENDKKFFFENWKLIKWFSDTITYKELLQLLPSKKFLLDLLKDKNLYKLAEKMTIAKNELLEMSQEAQENYLKEIKIEDCLDIHLDSMNINTLRLVLESNTILTNISFNSDTTVIIETGKSLNIAGLLTIGSGSILNISGEGTLTLGSNIVSKNIIENINYKGITPEILLNKTIALNLNFTEENTDSNSDITILGNTDLEIQ</sequence>
<evidence type="ECO:0000313" key="2">
    <source>
        <dbReference type="Proteomes" id="UP000595296"/>
    </source>
</evidence>
<reference evidence="1 2" key="1">
    <citation type="journal article" date="2021" name="Int. J. Syst. Evol. Microbiol.">
        <title>Characterization of a novel transitional group Rickettsia species (Rickettsia tillamookensis sp. nov.) from the western black-legged tick, Ixodes pacificus.</title>
        <authorList>
            <person name="Gauthier D.T."/>
            <person name="Karpathy S.E."/>
            <person name="Grizzard S.L."/>
            <person name="Batra D."/>
            <person name="Rowe L.A."/>
            <person name="Paddock C.D."/>
        </authorList>
    </citation>
    <scope>NUCLEOTIDE SEQUENCE [LARGE SCALE GENOMIC DNA]</scope>
    <source>
        <strain evidence="1 2">Tillamook 23</strain>
    </source>
</reference>
<dbReference type="Proteomes" id="UP000595296">
    <property type="component" value="Chromosome"/>
</dbReference>